<proteinExistence type="predicted"/>
<evidence type="ECO:0000313" key="2">
    <source>
        <dbReference type="Proteomes" id="UP000241639"/>
    </source>
</evidence>
<protein>
    <submittedName>
        <fullName evidence="1">Uncharacterized protein</fullName>
    </submittedName>
</protein>
<comment type="caution">
    <text evidence="1">The sequence shown here is derived from an EMBL/GenBank/DDBJ whole genome shotgun (WGS) entry which is preliminary data.</text>
</comment>
<dbReference type="Proteomes" id="UP000241639">
    <property type="component" value="Unassembled WGS sequence"/>
</dbReference>
<dbReference type="EMBL" id="PZZP01000001">
    <property type="protein sequence ID" value="PTM59598.1"/>
    <property type="molecule type" value="Genomic_DNA"/>
</dbReference>
<keyword evidence="2" id="KW-1185">Reference proteome</keyword>
<reference evidence="1 2" key="1">
    <citation type="submission" date="2018-04" db="EMBL/GenBank/DDBJ databases">
        <title>Genomic Encyclopedia of Archaeal and Bacterial Type Strains, Phase II (KMG-II): from individual species to whole genera.</title>
        <authorList>
            <person name="Goeker M."/>
        </authorList>
    </citation>
    <scope>NUCLEOTIDE SEQUENCE [LARGE SCALE GENOMIC DNA]</scope>
    <source>
        <strain evidence="1 2">DSM 45169</strain>
    </source>
</reference>
<organism evidence="1 2">
    <name type="scientific">Desmospora activa DSM 45169</name>
    <dbReference type="NCBI Taxonomy" id="1121389"/>
    <lineage>
        <taxon>Bacteria</taxon>
        <taxon>Bacillati</taxon>
        <taxon>Bacillota</taxon>
        <taxon>Bacilli</taxon>
        <taxon>Bacillales</taxon>
        <taxon>Thermoactinomycetaceae</taxon>
        <taxon>Desmospora</taxon>
    </lineage>
</organism>
<gene>
    <name evidence="1" type="ORF">C8J48_2226</name>
</gene>
<name>A0A2T4ZCH3_9BACL</name>
<accession>A0A2T4ZCH3</accession>
<dbReference type="AlphaFoldDB" id="A0A2T4ZCH3"/>
<sequence>MLMVHTNRVNKCYKTCEKQTKGWDHTLDYREKSPIAAGVARRL</sequence>
<evidence type="ECO:0000313" key="1">
    <source>
        <dbReference type="EMBL" id="PTM59598.1"/>
    </source>
</evidence>